<keyword evidence="1" id="KW-0732">Signal</keyword>
<feature type="chain" id="PRO_5018137367" evidence="1">
    <location>
        <begin position="22"/>
        <end position="118"/>
    </location>
</feature>
<feature type="signal peptide" evidence="1">
    <location>
        <begin position="1"/>
        <end position="21"/>
    </location>
</feature>
<dbReference type="Pfam" id="PF11604">
    <property type="entry name" value="CusF_Ec"/>
    <property type="match status" value="1"/>
</dbReference>
<protein>
    <submittedName>
        <fullName evidence="2">Secretion protein HlyD</fullName>
    </submittedName>
</protein>
<sequence>MNYKTFAMTLLLGLASLQARAEMTMSHEGHDMSQMEGMDMQATGDSMMTKGIISRIDEANGKVGIKHEAIDNLNMPPMTMVFLLADPALTKGLKVGDTVRFHAENPAGKLTVTQLQKQ</sequence>
<dbReference type="EMBL" id="RNRV01000035">
    <property type="protein sequence ID" value="MHO06058.1"/>
    <property type="molecule type" value="Genomic_DNA"/>
</dbReference>
<organism evidence="2">
    <name type="scientific">Escherichia coli</name>
    <dbReference type="NCBI Taxonomy" id="562"/>
    <lineage>
        <taxon>Bacteria</taxon>
        <taxon>Pseudomonadati</taxon>
        <taxon>Pseudomonadota</taxon>
        <taxon>Gammaproteobacteria</taxon>
        <taxon>Enterobacterales</taxon>
        <taxon>Enterobacteriaceae</taxon>
        <taxon>Escherichia</taxon>
    </lineage>
</organism>
<name>A0A3L0W260_ECOLX</name>
<dbReference type="AlphaFoldDB" id="A0A3L0W260"/>
<dbReference type="InterPro" id="IPR021647">
    <property type="entry name" value="CusF_Ec"/>
</dbReference>
<accession>A0A3L0W260</accession>
<evidence type="ECO:0000256" key="1">
    <source>
        <dbReference type="SAM" id="SignalP"/>
    </source>
</evidence>
<dbReference type="Gene3D" id="2.40.50.320">
    <property type="entry name" value="Copper binding periplasmic protein CusF"/>
    <property type="match status" value="1"/>
</dbReference>
<comment type="caution">
    <text evidence="2">The sequence shown here is derived from an EMBL/GenBank/DDBJ whole genome shotgun (WGS) entry which is preliminary data.</text>
</comment>
<proteinExistence type="predicted"/>
<reference evidence="2" key="1">
    <citation type="submission" date="2018-10" db="EMBL/GenBank/DDBJ databases">
        <authorList>
            <consortium name="NARMS: The National Antimicrobial Resistance Monitoring System"/>
        </authorList>
    </citation>
    <scope>NUCLEOTIDE SEQUENCE [LARGE SCALE GENOMIC DNA]</scope>
    <source>
        <strain evidence="2">CVM N17EC0388</strain>
    </source>
</reference>
<evidence type="ECO:0000313" key="2">
    <source>
        <dbReference type="EMBL" id="MHO06058.1"/>
    </source>
</evidence>
<dbReference type="InterPro" id="IPR042230">
    <property type="entry name" value="CusF_sf"/>
</dbReference>
<gene>
    <name evidence="2" type="ORF">D9F05_17085</name>
</gene>